<evidence type="ECO:0000256" key="1">
    <source>
        <dbReference type="ARBA" id="ARBA00007257"/>
    </source>
</evidence>
<evidence type="ECO:0000256" key="2">
    <source>
        <dbReference type="ARBA" id="ARBA00022525"/>
    </source>
</evidence>
<evidence type="ECO:0000313" key="6">
    <source>
        <dbReference type="EMBL" id="CAH1223706.1"/>
    </source>
</evidence>
<proteinExistence type="inferred from homology"/>
<evidence type="ECO:0000313" key="7">
    <source>
        <dbReference type="Proteomes" id="UP000838686"/>
    </source>
</evidence>
<gene>
    <name evidence="6" type="ORF">PAECIP111893_05031</name>
</gene>
<accession>A0ABN8H4T0</accession>
<dbReference type="EMBL" id="CAKMMF010000043">
    <property type="protein sequence ID" value="CAH1223706.1"/>
    <property type="molecule type" value="Genomic_DNA"/>
</dbReference>
<dbReference type="Pfam" id="PF13620">
    <property type="entry name" value="CarboxypepD_reg"/>
    <property type="match status" value="16"/>
</dbReference>
<dbReference type="Pfam" id="PF01345">
    <property type="entry name" value="DUF11"/>
    <property type="match status" value="1"/>
</dbReference>
<dbReference type="InterPro" id="IPR013783">
    <property type="entry name" value="Ig-like_fold"/>
</dbReference>
<organism evidence="6 7">
    <name type="scientific">Paenibacillus plantiphilus</name>
    <dbReference type="NCBI Taxonomy" id="2905650"/>
    <lineage>
        <taxon>Bacteria</taxon>
        <taxon>Bacillati</taxon>
        <taxon>Bacillota</taxon>
        <taxon>Bacilli</taxon>
        <taxon>Bacillales</taxon>
        <taxon>Paenibacillaceae</taxon>
        <taxon>Paenibacillus</taxon>
    </lineage>
</organism>
<dbReference type="Gene3D" id="2.60.40.1120">
    <property type="entry name" value="Carboxypeptidase-like, regulatory domain"/>
    <property type="match status" value="16"/>
</dbReference>
<feature type="domain" description="DUF11" evidence="5">
    <location>
        <begin position="221"/>
        <end position="329"/>
    </location>
</feature>
<feature type="compositionally biased region" description="Low complexity" evidence="4">
    <location>
        <begin position="103"/>
        <end position="116"/>
    </location>
</feature>
<dbReference type="SUPFAM" id="SSF49464">
    <property type="entry name" value="Carboxypeptidase regulatory domain-like"/>
    <property type="match status" value="6"/>
</dbReference>
<dbReference type="Proteomes" id="UP000838686">
    <property type="component" value="Unassembled WGS sequence"/>
</dbReference>
<dbReference type="InterPro" id="IPR001434">
    <property type="entry name" value="OmcB-like_DUF11"/>
</dbReference>
<dbReference type="Gene3D" id="2.60.40.10">
    <property type="entry name" value="Immunoglobulins"/>
    <property type="match status" value="1"/>
</dbReference>
<keyword evidence="2" id="KW-0964">Secreted</keyword>
<evidence type="ECO:0000256" key="4">
    <source>
        <dbReference type="SAM" id="MobiDB-lite"/>
    </source>
</evidence>
<sequence length="1907" mass="195595">MPFPSNNQFVPVLLNGSPITDPVKDVSPDETDIVGSSQFPAVYYAYDGTNIYFRMRLNADPRFKTAFKNFIWGVLIDTDGNSSTYEWALTVNGKRTGLNLIRNPNPGTNSFSGNSSNDDDSDDITGTTVSRPIVNFDLARAKPTEDGSSFGGDTDYFLDFFIDKATLFAQLMITDQTPLRFIFFTSTNSNKFNKDHTGGILLSEAFSSPLTITGGDVRAKLAVAQTVSNSTTSITTGQPVTLTGTITVTNTGLSSASTIFVTAPYFFDQLIAYNVTQRSTGSSAFSTTTKTLTWNIGNLGAGATATLDYTAKGIFNTAGTRTLDTKTVTGVDLFTGGQLPPILNTASVNVTSIGSINGTVLDQATGLPLIGVTAGLFSLPANTPLGSATTTEGGVFSFTNLAPGSYQVQLSFPGYQNQNAAITVTAGAASAINTFLQPQPASIQGTITSGDSGAPIAGAAINATNWTGIPIAQTATNAAGQYTLANLLPGYYRVSASAADFQHSDVPVTLVAAESRILNFALKGNPGAVAGNITSTTGAPLANALIEALDNRNNVLATATTNAQGNYEIGTLAPSANNRLRISDPGYIIQVIGFQVTAGRTTVVNAALSPNSGNITGTAADIDTGIPLPGASIRVLNSEGVTVGTASTNAAGVYTVNSLRPGSYSIVFAVEGYASRTVGGFVTAGATENISIALARLAGAVSGIVTDTRGIPLPDTVVRVFSNNIIVGRVNTNEDGSYSIPNLSPGTYILSARAEGFGGESLGVIIESAQTTAVNVRLTRNPGTITGIVADHTGTAIAGALVAVQNNVDGGPIILTRVISTTEGLFTVNNLQPGNYIATVSADGFQNQFAAVSVNSGDVAHHDFQLQPSPGTIQGTVAGQGGTQIFGAAIEIRVTNANGVTIFSLFTDPSGRFEADNLAPGTYTILASAANFQTAAATTMVNAGRSSSLSLVLISDPGSIQGRATDSITGGGVVGAAVNILDQHTFLVGSTATDSNGNFRVNGLPPGNYTVVVQANNYQSNTFGAIVSANAITPVDCELQPDPGTINGQLEPAIAGAVIQLFNNNNVQIATTVSQSNGSFQFISVREGSYFLTAVAQGYSSDIAGADLSPGLIINVALHLKANPGSIAGRVTDPDGNPIPPAVIKVINGNETIRGIGQTSADGTYAVSNLPAGTLSVIVSAPNFSNAVRGVSLAPGEQAANLNFVLIPDPGAISGQITNSVTGQPIGSADVEIRTLNASGLSIGSVSASPFGNFLFTGLQPGIYTIIARGDGFASNSVGAVAISNETVSASVALLPSFGQLNGTIADARGAAITSNNTEIKLYTIDGLLLETQFAGSDGAFRMTNIKPGEYMLTIVSPGFITLATGVTIANGLATQVGAILKLQPASITGSVRNTQTGSPVSGALINIGDMYGNPLETTFSDENGEFLLPGLPPGNLTLSASASSFGTDTQAAVTKPGQSTNVSFTLTPNPGQLLGFVSDFSTGGNLSGAAIRIYDSVTGILTASILSGNSGDYVYGNLAPGNYTAIASNDGYANELGGFTIISDKTTRYSFALDPLPGRLRGTVKNGATGAPLGGVSIVLRQYNNFGPILETILSDDGGAFDLGEVAASNYILTASLQGFVAEQTSVGVAPAQQSAAAITLQPSFTSISGIVTDKSSGAPLPDSQVVVVDDNGVIGGIGVSDNKGAYTIPSAPGTNQSVVVSNDNKQLNVAFVSVSPGQHPQVNVQLDDHPSSITGIIIDNSSSQPIPGAIVSALESINNTPLQTVVTDGEGRFTLDSLGTASYTVTASAPLYGSNARSVSIVANRSAAEGSLRLNVDFGTLRGTIRDASGQPLFKALAEILTPERLLIREIISNAQGQYMLTNLSAGVLHAQFSFPGKQTALRMPIIVNGGTTVLDIVLLDEDEE</sequence>
<evidence type="ECO:0000259" key="5">
    <source>
        <dbReference type="Pfam" id="PF01345"/>
    </source>
</evidence>
<reference evidence="6" key="1">
    <citation type="submission" date="2022-01" db="EMBL/GenBank/DDBJ databases">
        <authorList>
            <person name="Criscuolo A."/>
        </authorList>
    </citation>
    <scope>NUCLEOTIDE SEQUENCE</scope>
    <source>
        <strain evidence="6">CIP111893</strain>
    </source>
</reference>
<protein>
    <recommendedName>
        <fullName evidence="5">DUF11 domain-containing protein</fullName>
    </recommendedName>
</protein>
<keyword evidence="7" id="KW-1185">Reference proteome</keyword>
<dbReference type="RefSeq" id="WP_236346829.1">
    <property type="nucleotide sequence ID" value="NZ_CAKMMF010000043.1"/>
</dbReference>
<name>A0ABN8H4T0_9BACL</name>
<dbReference type="SUPFAM" id="SSF49452">
    <property type="entry name" value="Starch-binding domain-like"/>
    <property type="match status" value="11"/>
</dbReference>
<keyword evidence="3" id="KW-0732">Signal</keyword>
<comment type="similarity">
    <text evidence="1">Belongs to the serine-aspartate repeat-containing protein (SDr) family.</text>
</comment>
<evidence type="ECO:0000256" key="3">
    <source>
        <dbReference type="ARBA" id="ARBA00022729"/>
    </source>
</evidence>
<dbReference type="SUPFAM" id="SSF49478">
    <property type="entry name" value="Cna protein B-type domain"/>
    <property type="match status" value="1"/>
</dbReference>
<feature type="region of interest" description="Disordered" evidence="4">
    <location>
        <begin position="98"/>
        <end position="124"/>
    </location>
</feature>
<dbReference type="PANTHER" id="PTHR36108">
    <property type="entry name" value="COLOSSIN-B-RELATED"/>
    <property type="match status" value="1"/>
</dbReference>
<dbReference type="PANTHER" id="PTHR36108:SF13">
    <property type="entry name" value="COLOSSIN-B-RELATED"/>
    <property type="match status" value="1"/>
</dbReference>
<dbReference type="InterPro" id="IPR013784">
    <property type="entry name" value="Carb-bd-like_fold"/>
</dbReference>
<comment type="caution">
    <text evidence="6">The sequence shown here is derived from an EMBL/GenBank/DDBJ whole genome shotgun (WGS) entry which is preliminary data.</text>
</comment>
<dbReference type="InterPro" id="IPR008969">
    <property type="entry name" value="CarboxyPept-like_regulatory"/>
</dbReference>